<sequence>MASSCADGNLSYGDLPDANPACLTQISLISLIISVQLAENYCYSCTTHKASITLSQDGFVLSDQIDQRPFDLDLSSLSIARLRSEKTIN</sequence>
<protein>
    <submittedName>
        <fullName evidence="1">Uncharacterized protein</fullName>
    </submittedName>
</protein>
<gene>
    <name evidence="1" type="ORF">OUZ56_026448</name>
</gene>
<evidence type="ECO:0000313" key="2">
    <source>
        <dbReference type="Proteomes" id="UP001234178"/>
    </source>
</evidence>
<accession>A0ABQ9ZLV4</accession>
<comment type="caution">
    <text evidence="1">The sequence shown here is derived from an EMBL/GenBank/DDBJ whole genome shotgun (WGS) entry which is preliminary data.</text>
</comment>
<name>A0ABQ9ZLV4_9CRUS</name>
<evidence type="ECO:0000313" key="1">
    <source>
        <dbReference type="EMBL" id="KAK4013896.1"/>
    </source>
</evidence>
<reference evidence="1 2" key="1">
    <citation type="journal article" date="2023" name="Nucleic Acids Res.">
        <title>The hologenome of Daphnia magna reveals possible DNA methylation and microbiome-mediated evolution of the host genome.</title>
        <authorList>
            <person name="Chaturvedi A."/>
            <person name="Li X."/>
            <person name="Dhandapani V."/>
            <person name="Marshall H."/>
            <person name="Kissane S."/>
            <person name="Cuenca-Cambronero M."/>
            <person name="Asole G."/>
            <person name="Calvet F."/>
            <person name="Ruiz-Romero M."/>
            <person name="Marangio P."/>
            <person name="Guigo R."/>
            <person name="Rago D."/>
            <person name="Mirbahai L."/>
            <person name="Eastwood N."/>
            <person name="Colbourne J.K."/>
            <person name="Zhou J."/>
            <person name="Mallon E."/>
            <person name="Orsini L."/>
        </authorList>
    </citation>
    <scope>NUCLEOTIDE SEQUENCE [LARGE SCALE GENOMIC DNA]</scope>
    <source>
        <strain evidence="1">LRV0_1</strain>
    </source>
</reference>
<keyword evidence="2" id="KW-1185">Reference proteome</keyword>
<dbReference type="Proteomes" id="UP001234178">
    <property type="component" value="Unassembled WGS sequence"/>
</dbReference>
<proteinExistence type="predicted"/>
<dbReference type="EMBL" id="JAOYFB010000004">
    <property type="protein sequence ID" value="KAK4013896.1"/>
    <property type="molecule type" value="Genomic_DNA"/>
</dbReference>
<organism evidence="1 2">
    <name type="scientific">Daphnia magna</name>
    <dbReference type="NCBI Taxonomy" id="35525"/>
    <lineage>
        <taxon>Eukaryota</taxon>
        <taxon>Metazoa</taxon>
        <taxon>Ecdysozoa</taxon>
        <taxon>Arthropoda</taxon>
        <taxon>Crustacea</taxon>
        <taxon>Branchiopoda</taxon>
        <taxon>Diplostraca</taxon>
        <taxon>Cladocera</taxon>
        <taxon>Anomopoda</taxon>
        <taxon>Daphniidae</taxon>
        <taxon>Daphnia</taxon>
    </lineage>
</organism>